<dbReference type="AlphaFoldDB" id="A0A128F7I9"/>
<reference evidence="2" key="1">
    <citation type="submission" date="2016-02" db="EMBL/GenBank/DDBJ databases">
        <authorList>
            <person name="Rodrigo-Torres Lidia"/>
            <person name="Arahal R.David."/>
        </authorList>
    </citation>
    <scope>NUCLEOTIDE SEQUENCE [LARGE SCALE GENOMIC DNA]</scope>
    <source>
        <strain evidence="2">CECT 8713</strain>
    </source>
</reference>
<dbReference type="EMBL" id="FIZY01000018">
    <property type="protein sequence ID" value="CZF82460.1"/>
    <property type="molecule type" value="Genomic_DNA"/>
</dbReference>
<dbReference type="OrthoDB" id="8595084at2"/>
<keyword evidence="2" id="KW-1185">Reference proteome</keyword>
<name>A0A128F7I9_9GAMM</name>
<dbReference type="RefSeq" id="WP_062709307.1">
    <property type="nucleotide sequence ID" value="NZ_CAWRCI010000018.1"/>
</dbReference>
<sequence>MANKYQFFTIPNSNRQKFTYLDMASNTFLVEKDALLAQGYEVEDDSIYADSAHEAVEKYKSNYIHALEEYNASTNPYYSLILIYKWLKGLFVKSR</sequence>
<evidence type="ECO:0000313" key="2">
    <source>
        <dbReference type="Proteomes" id="UP000073601"/>
    </source>
</evidence>
<dbReference type="Proteomes" id="UP000073601">
    <property type="component" value="Unassembled WGS sequence"/>
</dbReference>
<gene>
    <name evidence="1" type="ORF">GMA8713_02229</name>
</gene>
<proteinExistence type="predicted"/>
<evidence type="ECO:0000313" key="1">
    <source>
        <dbReference type="EMBL" id="CZF82460.1"/>
    </source>
</evidence>
<accession>A0A128F7I9</accession>
<organism evidence="1 2">
    <name type="scientific">Grimontia marina</name>
    <dbReference type="NCBI Taxonomy" id="646534"/>
    <lineage>
        <taxon>Bacteria</taxon>
        <taxon>Pseudomonadati</taxon>
        <taxon>Pseudomonadota</taxon>
        <taxon>Gammaproteobacteria</taxon>
        <taxon>Vibrionales</taxon>
        <taxon>Vibrionaceae</taxon>
        <taxon>Grimontia</taxon>
    </lineage>
</organism>
<protein>
    <submittedName>
        <fullName evidence="1">Uncharacterized protein</fullName>
    </submittedName>
</protein>